<evidence type="ECO:0000256" key="1">
    <source>
        <dbReference type="SAM" id="MobiDB-lite"/>
    </source>
</evidence>
<proteinExistence type="predicted"/>
<gene>
    <name evidence="2" type="ORF">ACFO9E_05875</name>
</gene>
<organism evidence="2 3">
    <name type="scientific">Streptomyces maoxianensis</name>
    <dbReference type="NCBI Taxonomy" id="1459942"/>
    <lineage>
        <taxon>Bacteria</taxon>
        <taxon>Bacillati</taxon>
        <taxon>Actinomycetota</taxon>
        <taxon>Actinomycetes</taxon>
        <taxon>Kitasatosporales</taxon>
        <taxon>Streptomycetaceae</taxon>
        <taxon>Streptomyces</taxon>
    </lineage>
</organism>
<dbReference type="EMBL" id="JBHSFE010000007">
    <property type="protein sequence ID" value="MFC4607341.1"/>
    <property type="molecule type" value="Genomic_DNA"/>
</dbReference>
<accession>A0ABV9FZ37</accession>
<sequence>MYTVLIIVALVAVLAIAAAAVFYLSPGGGGGRLGLKRRFGPEYDRAVARHDGDNKAAERELTEHVKRHGDLKARPLTNENREWYVAQWAGLQEQFVDSPEGAVAAADQLLARLAAERGFPEAAQHEEQLAALSVHHAGQVDGYRRVHRAAHGEASTEELREAMVEGRALFVALVSARPEDTRGPRAGAPGRVRRGHLLKPKGSGA</sequence>
<dbReference type="Proteomes" id="UP001595993">
    <property type="component" value="Unassembled WGS sequence"/>
</dbReference>
<dbReference type="RefSeq" id="WP_381192272.1">
    <property type="nucleotide sequence ID" value="NZ_JBHSFE010000007.1"/>
</dbReference>
<evidence type="ECO:0000313" key="2">
    <source>
        <dbReference type="EMBL" id="MFC4607341.1"/>
    </source>
</evidence>
<reference evidence="3" key="1">
    <citation type="journal article" date="2019" name="Int. J. Syst. Evol. Microbiol.">
        <title>The Global Catalogue of Microorganisms (GCM) 10K type strain sequencing project: providing services to taxonomists for standard genome sequencing and annotation.</title>
        <authorList>
            <consortium name="The Broad Institute Genomics Platform"/>
            <consortium name="The Broad Institute Genome Sequencing Center for Infectious Disease"/>
            <person name="Wu L."/>
            <person name="Ma J."/>
        </authorList>
    </citation>
    <scope>NUCLEOTIDE SEQUENCE [LARGE SCALE GENOMIC DNA]</scope>
    <source>
        <strain evidence="3">CGMCC 4.7139</strain>
    </source>
</reference>
<evidence type="ECO:0000313" key="3">
    <source>
        <dbReference type="Proteomes" id="UP001595993"/>
    </source>
</evidence>
<keyword evidence="3" id="KW-1185">Reference proteome</keyword>
<evidence type="ECO:0008006" key="4">
    <source>
        <dbReference type="Google" id="ProtNLM"/>
    </source>
</evidence>
<protein>
    <recommendedName>
        <fullName evidence="4">Secreted protein</fullName>
    </recommendedName>
</protein>
<feature type="region of interest" description="Disordered" evidence="1">
    <location>
        <begin position="179"/>
        <end position="205"/>
    </location>
</feature>
<name>A0ABV9FZ37_9ACTN</name>
<comment type="caution">
    <text evidence="2">The sequence shown here is derived from an EMBL/GenBank/DDBJ whole genome shotgun (WGS) entry which is preliminary data.</text>
</comment>